<protein>
    <recommendedName>
        <fullName evidence="3">AAA ATPase-like protein</fullName>
    </recommendedName>
</protein>
<sequence>MPVPAEAPNRRLADRLRETRRTTFIGRHDHLRAFGDALDGLPDAPVLLYLHGPAGIGKSALLRRFADLAVTRGRTAVEVDGKAVIGGTAAFESEAAGVFAAELPVLLIDAFEHCQGLEGWLRDRFLPRLPDRTVIAVAGRRPLDLGWRTDPGWGPLVRVLPVGALTAAESAELLRARGVAAEQQPDLVAYANGHPLALSLAAEVAVREGAWQPSQDLTSALLRRLVEEVPSPAHRQALHICAHARGTTEALLRAALPGQDTAPIFEWLRDQPYIEEGRDGLRPHDMVRDVLDTDLRWRDPVTYQAMHRGMLAHLVREVQAAAPGSLLHRVDAVNYLHRNGRIKRRYYRFTGRGGVAETRLRAGDHAALIDMTGRVDGPESAELVAHWLRHQPDAFHVHRRAGTDEPVGFLTLLRLGTADERLASTDPVTAAAWAHTDATAPLREEEHIGIARFIVDPVTYQRPSEIMDLVLQRLVGTYLTAARPAWSYTLWSDPSWDELMRYSQHDLVTKLPQGALYGHDWRARPLAGWLDGVGAEDLFGSRPEPDGTAPDGYTVLSRSGFDAAVRDALRRRHDPDRGAANPLLGTRLIREYPAPDPATALDRLLTEAVEEIGPESSPHQRLYETLRVTYFEGLPSQEAAAARLTMPMTTYRRHLNRAVDRVAERLWLREMAAHRDR</sequence>
<keyword evidence="2" id="KW-1185">Reference proteome</keyword>
<evidence type="ECO:0000313" key="2">
    <source>
        <dbReference type="Proteomes" id="UP001183629"/>
    </source>
</evidence>
<dbReference type="InterPro" id="IPR027417">
    <property type="entry name" value="P-loop_NTPase"/>
</dbReference>
<dbReference type="SUPFAM" id="SSF52540">
    <property type="entry name" value="P-loop containing nucleoside triphosphate hydrolases"/>
    <property type="match status" value="1"/>
</dbReference>
<dbReference type="Proteomes" id="UP001183629">
    <property type="component" value="Unassembled WGS sequence"/>
</dbReference>
<comment type="caution">
    <text evidence="1">The sequence shown here is derived from an EMBL/GenBank/DDBJ whole genome shotgun (WGS) entry which is preliminary data.</text>
</comment>
<dbReference type="AlphaFoldDB" id="A0AAE4A162"/>
<organism evidence="1 2">
    <name type="scientific">Catenuloplanes niger</name>
    <dbReference type="NCBI Taxonomy" id="587534"/>
    <lineage>
        <taxon>Bacteria</taxon>
        <taxon>Bacillati</taxon>
        <taxon>Actinomycetota</taxon>
        <taxon>Actinomycetes</taxon>
        <taxon>Micromonosporales</taxon>
        <taxon>Micromonosporaceae</taxon>
        <taxon>Catenuloplanes</taxon>
    </lineage>
</organism>
<reference evidence="1 2" key="1">
    <citation type="submission" date="2023-07" db="EMBL/GenBank/DDBJ databases">
        <title>Sequencing the genomes of 1000 actinobacteria strains.</title>
        <authorList>
            <person name="Klenk H.-P."/>
        </authorList>
    </citation>
    <scope>NUCLEOTIDE SEQUENCE [LARGE SCALE GENOMIC DNA]</scope>
    <source>
        <strain evidence="1 2">DSM 44711</strain>
    </source>
</reference>
<evidence type="ECO:0000313" key="1">
    <source>
        <dbReference type="EMBL" id="MDR7327698.1"/>
    </source>
</evidence>
<name>A0AAE4A162_9ACTN</name>
<dbReference type="RefSeq" id="WP_310428213.1">
    <property type="nucleotide sequence ID" value="NZ_JAVDYC010000001.1"/>
</dbReference>
<dbReference type="CDD" id="cd00009">
    <property type="entry name" value="AAA"/>
    <property type="match status" value="1"/>
</dbReference>
<proteinExistence type="predicted"/>
<accession>A0AAE4A162</accession>
<dbReference type="Gene3D" id="3.40.50.300">
    <property type="entry name" value="P-loop containing nucleotide triphosphate hydrolases"/>
    <property type="match status" value="1"/>
</dbReference>
<gene>
    <name evidence="1" type="ORF">J2S44_007948</name>
</gene>
<evidence type="ECO:0008006" key="3">
    <source>
        <dbReference type="Google" id="ProtNLM"/>
    </source>
</evidence>
<dbReference type="EMBL" id="JAVDYC010000001">
    <property type="protein sequence ID" value="MDR7327698.1"/>
    <property type="molecule type" value="Genomic_DNA"/>
</dbReference>